<organism evidence="2 3">
    <name type="scientific">Haloarcula terrestris</name>
    <dbReference type="NCBI Taxonomy" id="2950533"/>
    <lineage>
        <taxon>Archaea</taxon>
        <taxon>Methanobacteriati</taxon>
        <taxon>Methanobacteriota</taxon>
        <taxon>Stenosarchaea group</taxon>
        <taxon>Halobacteria</taxon>
        <taxon>Halobacteriales</taxon>
        <taxon>Haloarculaceae</taxon>
        <taxon>Haloarcula</taxon>
    </lineage>
</organism>
<feature type="region of interest" description="Disordered" evidence="1">
    <location>
        <begin position="84"/>
        <end position="108"/>
    </location>
</feature>
<gene>
    <name evidence="2" type="ORF">NDI54_00860</name>
</gene>
<evidence type="ECO:0000256" key="1">
    <source>
        <dbReference type="SAM" id="MobiDB-lite"/>
    </source>
</evidence>
<evidence type="ECO:0000313" key="2">
    <source>
        <dbReference type="EMBL" id="MDS0219902.1"/>
    </source>
</evidence>
<proteinExistence type="predicted"/>
<dbReference type="Pfam" id="PF20126">
    <property type="entry name" value="TumE"/>
    <property type="match status" value="1"/>
</dbReference>
<protein>
    <submittedName>
        <fullName evidence="2">Uncharacterized protein</fullName>
    </submittedName>
</protein>
<dbReference type="RefSeq" id="WP_310894610.1">
    <property type="nucleotide sequence ID" value="NZ_JAMQOM010000001.1"/>
</dbReference>
<dbReference type="Proteomes" id="UP001253439">
    <property type="component" value="Unassembled WGS sequence"/>
</dbReference>
<keyword evidence="3" id="KW-1185">Reference proteome</keyword>
<reference evidence="2 3" key="1">
    <citation type="submission" date="2022-06" db="EMBL/GenBank/DDBJ databases">
        <title>Haloarcula sp. a new haloarchaeum isolate from saline soil.</title>
        <authorList>
            <person name="Strakova D."/>
            <person name="Galisteo C."/>
            <person name="Sanchez-Porro C."/>
            <person name="Ventosa A."/>
        </authorList>
    </citation>
    <scope>NUCLEOTIDE SEQUENCE [LARGE SCALE GENOMIC DNA]</scope>
    <source>
        <strain evidence="2 3">S1AR25-5A</strain>
    </source>
</reference>
<name>A0AAE4EVC5_9EURY</name>
<accession>A0AAE4EVC5</accession>
<sequence>MSYLTGNTGPTDYEALQRIRDIFLTNEPLVTHHDLSGRLDPQPELNITVGEGFGSSPSGRFDIVWTERDCYNFHYTEPDGVDFRFDRHPEPNAQEKHFHEPPDADARGPSCIEVEQIEVVTRAVLKCWRTALERGDPSFVNTQSNPP</sequence>
<dbReference type="AlphaFoldDB" id="A0AAE4EVC5"/>
<evidence type="ECO:0000313" key="3">
    <source>
        <dbReference type="Proteomes" id="UP001253439"/>
    </source>
</evidence>
<dbReference type="EMBL" id="JAMQOM010000001">
    <property type="protein sequence ID" value="MDS0219902.1"/>
    <property type="molecule type" value="Genomic_DNA"/>
</dbReference>
<dbReference type="InterPro" id="IPR045397">
    <property type="entry name" value="TumE-like"/>
</dbReference>
<feature type="compositionally biased region" description="Basic and acidic residues" evidence="1">
    <location>
        <begin position="84"/>
        <end position="106"/>
    </location>
</feature>
<comment type="caution">
    <text evidence="2">The sequence shown here is derived from an EMBL/GenBank/DDBJ whole genome shotgun (WGS) entry which is preliminary data.</text>
</comment>